<organism evidence="2">
    <name type="scientific">Castellaniella ginsengisoli</name>
    <dbReference type="NCBI Taxonomy" id="546114"/>
    <lineage>
        <taxon>Bacteria</taxon>
        <taxon>Pseudomonadati</taxon>
        <taxon>Pseudomonadota</taxon>
        <taxon>Betaproteobacteria</taxon>
        <taxon>Burkholderiales</taxon>
        <taxon>Alcaligenaceae</taxon>
        <taxon>Castellaniella</taxon>
    </lineage>
</organism>
<dbReference type="Gene3D" id="3.40.50.720">
    <property type="entry name" value="NAD(P)-binding Rossmann-like Domain"/>
    <property type="match status" value="2"/>
</dbReference>
<dbReference type="PANTHER" id="PTHR43245:SF56">
    <property type="entry name" value="BIFUNCTIONAL DTDP-4-DEHYDRORHAMNOSE 3,5-EPIMERASE_DTDP-4-DEHYDRORHAMNOSE REDUCTASE"/>
    <property type="match status" value="1"/>
</dbReference>
<gene>
    <name evidence="2" type="ORF">ABRZ09_08820</name>
</gene>
<accession>A0AB39D5V1</accession>
<dbReference type="InterPro" id="IPR001509">
    <property type="entry name" value="Epimerase_deHydtase"/>
</dbReference>
<proteinExistence type="predicted"/>
<dbReference type="InterPro" id="IPR036291">
    <property type="entry name" value="NAD(P)-bd_dom_sf"/>
</dbReference>
<feature type="domain" description="NAD-dependent epimerase/dehydratase" evidence="1">
    <location>
        <begin position="5"/>
        <end position="43"/>
    </location>
</feature>
<name>A0AB39D5V1_9BURK</name>
<dbReference type="RefSeq" id="WP_368646594.1">
    <property type="nucleotide sequence ID" value="NZ_CP158255.1"/>
</dbReference>
<reference evidence="2" key="1">
    <citation type="submission" date="2024-05" db="EMBL/GenBank/DDBJ databases">
        <authorList>
            <person name="Luo Y.-C."/>
            <person name="Nicholds J."/>
            <person name="Mortimer T."/>
            <person name="Maboni G."/>
        </authorList>
    </citation>
    <scope>NUCLEOTIDE SEQUENCE</scope>
    <source>
        <strain evidence="2">151108</strain>
    </source>
</reference>
<sequence length="271" mass="29989">MIRCTVFGASGFIGQALTRALVSAGYEVYTPGRDERPDPALDLGHVFYCIGMTADFRSRPFDTVRAHVSLLSNLLEHYRFQSMLYLSSTRVYAGADFTDEGVPLIVNPNDSSDLYNLSKLTGEAICLHSGRPNCRVARLSNVVGFDPHTHNFYAALVREALSGGILLQSASSSEKDYILLSDAVKLLVHIGLQGHAPIYNVASGVNLTHERWCDALSRVTGCTVGFTPNAREYRFPLIDIGRIRREFGFTPVPVLEGVPDLVEEFRKYLNQ</sequence>
<evidence type="ECO:0000313" key="2">
    <source>
        <dbReference type="EMBL" id="XDJ49358.1"/>
    </source>
</evidence>
<dbReference type="SUPFAM" id="SSF51735">
    <property type="entry name" value="NAD(P)-binding Rossmann-fold domains"/>
    <property type="match status" value="1"/>
</dbReference>
<evidence type="ECO:0000259" key="1">
    <source>
        <dbReference type="Pfam" id="PF01370"/>
    </source>
</evidence>
<feature type="domain" description="NAD-dependent epimerase/dehydratase" evidence="1">
    <location>
        <begin position="50"/>
        <end position="202"/>
    </location>
</feature>
<dbReference type="InterPro" id="IPR050177">
    <property type="entry name" value="Lipid_A_modif_metabolic_enz"/>
</dbReference>
<dbReference type="Pfam" id="PF01370">
    <property type="entry name" value="Epimerase"/>
    <property type="match status" value="2"/>
</dbReference>
<dbReference type="AlphaFoldDB" id="A0AB39D5V1"/>
<dbReference type="Gene3D" id="3.90.25.10">
    <property type="entry name" value="UDP-galactose 4-epimerase, domain 1"/>
    <property type="match status" value="1"/>
</dbReference>
<dbReference type="PANTHER" id="PTHR43245">
    <property type="entry name" value="BIFUNCTIONAL POLYMYXIN RESISTANCE PROTEIN ARNA"/>
    <property type="match status" value="1"/>
</dbReference>
<protein>
    <submittedName>
        <fullName evidence="2">NAD(P)-dependent oxidoreductase</fullName>
    </submittedName>
</protein>
<dbReference type="CDD" id="cd08946">
    <property type="entry name" value="SDR_e"/>
    <property type="match status" value="1"/>
</dbReference>
<dbReference type="EMBL" id="CP158255">
    <property type="protein sequence ID" value="XDJ49358.1"/>
    <property type="molecule type" value="Genomic_DNA"/>
</dbReference>